<dbReference type="Gene3D" id="3.20.20.30">
    <property type="entry name" value="Luciferase-like domain"/>
    <property type="match status" value="1"/>
</dbReference>
<dbReference type="InterPro" id="IPR011251">
    <property type="entry name" value="Luciferase-like_dom"/>
</dbReference>
<dbReference type="HOGENOM" id="CLU_509747_0_0_11"/>
<dbReference type="eggNOG" id="COG2141">
    <property type="taxonomic scope" value="Bacteria"/>
</dbReference>
<evidence type="ECO:0000259" key="4">
    <source>
        <dbReference type="Pfam" id="PF01814"/>
    </source>
</evidence>
<dbReference type="RefSeq" id="WP_005465976.1">
    <property type="nucleotide sequence ID" value="NZ_CM001484.1"/>
</dbReference>
<feature type="region of interest" description="Disordered" evidence="2">
    <location>
        <begin position="277"/>
        <end position="339"/>
    </location>
</feature>
<dbReference type="OrthoDB" id="9775082at2"/>
<dbReference type="EMBL" id="CM001484">
    <property type="protein sequence ID" value="EIF00238.1"/>
    <property type="molecule type" value="Genomic_DNA"/>
</dbReference>
<dbReference type="PANTHER" id="PTHR43244:SF1">
    <property type="entry name" value="5,10-METHYLENETETRAHYDROMETHANOPTERIN REDUCTASE"/>
    <property type="match status" value="1"/>
</dbReference>
<gene>
    <name evidence="5" type="ORF">SacglDRAFT_03377</name>
</gene>
<proteinExistence type="predicted"/>
<protein>
    <submittedName>
        <fullName evidence="5">Flavin-dependent oxidoreductase, F420-dependent methylene-tetrahydromethanopterin reductase</fullName>
    </submittedName>
</protein>
<evidence type="ECO:0000313" key="5">
    <source>
        <dbReference type="EMBL" id="EIF00238.1"/>
    </source>
</evidence>
<sequence length="499" mass="55177">MRDYGHNLRFGTFLTPASGDPERVVRLAQLSEREGLDLVTFQDHPYQPAFLDTWTLLSFVAARTERILLAPNVANLPLRPPAVLAQAAASLDLLSGGRLELGLGAGGFWDAIEAMGAKRLTPGESVVALEEAVTVIRQLWDTSQRGGVRHHGEHYRIVGAKRGPAPAHRVPIVLGAYKPRMLKLVGRVADGWLPSLFRLSNPEDLSGMNDLVDEAAIEAGRKPSDIRRWLNIGPDDRDPRALAELALEYGVSTFILSTDDADVITEFGRTIAPEVRDLVGSGNGTATTVPPEPSRPTESRADTLDDGTRYGEKMPWDESTRPTAPRPSDDTPPSPRGRAVSQHLVDVHNELRTELRQLRDLVDQVERGTMEVGTARSQLNQMALRQNNWTMGAYCESYCRVVTQHHTIEDEGIFPHLRSVDDGLAPVLDRLEAEHRVIHDVLDGVDKALVRLVSNPDDGHAELRRAVDLLTDTLLSHFAYEERELLEPIARHGMYPGQL</sequence>
<dbReference type="GO" id="GO:0016705">
    <property type="term" value="F:oxidoreductase activity, acting on paired donors, with incorporation or reduction of molecular oxygen"/>
    <property type="evidence" value="ECO:0007669"/>
    <property type="project" value="InterPro"/>
</dbReference>
<keyword evidence="1" id="KW-0560">Oxidoreductase</keyword>
<dbReference type="AlphaFoldDB" id="I1D5L3"/>
<dbReference type="Gene3D" id="1.20.120.520">
    <property type="entry name" value="nmb1532 protein domain like"/>
    <property type="match status" value="1"/>
</dbReference>
<dbReference type="CDD" id="cd12108">
    <property type="entry name" value="Hr-like"/>
    <property type="match status" value="1"/>
</dbReference>
<dbReference type="PANTHER" id="PTHR43244">
    <property type="match status" value="1"/>
</dbReference>
<dbReference type="InterPro" id="IPR050564">
    <property type="entry name" value="F420-G6PD/mer"/>
</dbReference>
<dbReference type="CDD" id="cd01097">
    <property type="entry name" value="Tetrahydromethanopterin_reductase"/>
    <property type="match status" value="1"/>
</dbReference>
<feature type="domain" description="Hemerythrin-like" evidence="4">
    <location>
        <begin position="342"/>
        <end position="486"/>
    </location>
</feature>
<feature type="compositionally biased region" description="Basic and acidic residues" evidence="2">
    <location>
        <begin position="295"/>
        <end position="320"/>
    </location>
</feature>
<dbReference type="InterPro" id="IPR012312">
    <property type="entry name" value="Hemerythrin-like"/>
</dbReference>
<evidence type="ECO:0000259" key="3">
    <source>
        <dbReference type="Pfam" id="PF00296"/>
    </source>
</evidence>
<reference evidence="5 6" key="1">
    <citation type="submission" date="2011-09" db="EMBL/GenBank/DDBJ databases">
        <authorList>
            <consortium name="US DOE Joint Genome Institute (JGI-PGF)"/>
            <person name="Lucas S."/>
            <person name="Han J."/>
            <person name="Lapidus A."/>
            <person name="Cheng J.-F."/>
            <person name="Goodwin L."/>
            <person name="Pitluck S."/>
            <person name="Peters L."/>
            <person name="Land M.L."/>
            <person name="Hauser L."/>
            <person name="Brambilla E."/>
            <person name="Klenk H.-P."/>
            <person name="Woyke T.J."/>
        </authorList>
    </citation>
    <scope>NUCLEOTIDE SEQUENCE [LARGE SCALE GENOMIC DNA]</scope>
    <source>
        <strain evidence="5 6">K62</strain>
    </source>
</reference>
<feature type="domain" description="Luciferase-like" evidence="3">
    <location>
        <begin position="11"/>
        <end position="234"/>
    </location>
</feature>
<evidence type="ECO:0000313" key="6">
    <source>
        <dbReference type="Proteomes" id="UP000005087"/>
    </source>
</evidence>
<organism evidence="5 6">
    <name type="scientific">Saccharomonospora glauca K62</name>
    <dbReference type="NCBI Taxonomy" id="928724"/>
    <lineage>
        <taxon>Bacteria</taxon>
        <taxon>Bacillati</taxon>
        <taxon>Actinomycetota</taxon>
        <taxon>Actinomycetes</taxon>
        <taxon>Pseudonocardiales</taxon>
        <taxon>Pseudonocardiaceae</taxon>
        <taxon>Saccharomonospora</taxon>
    </lineage>
</organism>
<dbReference type="Proteomes" id="UP000005087">
    <property type="component" value="Chromosome"/>
</dbReference>
<accession>I1D5L3</accession>
<evidence type="ECO:0000256" key="1">
    <source>
        <dbReference type="ARBA" id="ARBA00023002"/>
    </source>
</evidence>
<keyword evidence="6" id="KW-1185">Reference proteome</keyword>
<dbReference type="Pfam" id="PF00296">
    <property type="entry name" value="Bac_luciferase"/>
    <property type="match status" value="1"/>
</dbReference>
<dbReference type="SUPFAM" id="SSF51679">
    <property type="entry name" value="Bacterial luciferase-like"/>
    <property type="match status" value="1"/>
</dbReference>
<evidence type="ECO:0000256" key="2">
    <source>
        <dbReference type="SAM" id="MobiDB-lite"/>
    </source>
</evidence>
<reference evidence="6" key="2">
    <citation type="submission" date="2012-01" db="EMBL/GenBank/DDBJ databases">
        <title>Noncontiguous Finished sequence of chromosome of Saccharomonospora glauca K62.</title>
        <authorList>
            <consortium name="US DOE Joint Genome Institute"/>
            <person name="Lucas S."/>
            <person name="Han J."/>
            <person name="Lapidus A."/>
            <person name="Cheng J.-F."/>
            <person name="Goodwin L."/>
            <person name="Pitluck S."/>
            <person name="Peters L."/>
            <person name="Mikhailova N."/>
            <person name="Held B."/>
            <person name="Detter J.C."/>
            <person name="Han C."/>
            <person name="Tapia R."/>
            <person name="Land M."/>
            <person name="Hauser L."/>
            <person name="Kyrpides N."/>
            <person name="Ivanova N."/>
            <person name="Pagani I."/>
            <person name="Brambilla E.-M."/>
            <person name="Klenk H.-P."/>
            <person name="Woyke T."/>
        </authorList>
    </citation>
    <scope>NUCLEOTIDE SEQUENCE [LARGE SCALE GENOMIC DNA]</scope>
    <source>
        <strain evidence="6">K62</strain>
    </source>
</reference>
<dbReference type="STRING" id="928724.SacglDRAFT_03377"/>
<name>I1D5L3_9PSEU</name>
<dbReference type="InterPro" id="IPR036661">
    <property type="entry name" value="Luciferase-like_sf"/>
</dbReference>
<dbReference type="Pfam" id="PF01814">
    <property type="entry name" value="Hemerythrin"/>
    <property type="match status" value="1"/>
</dbReference>